<feature type="transmembrane region" description="Helical" evidence="1">
    <location>
        <begin position="132"/>
        <end position="151"/>
    </location>
</feature>
<dbReference type="EMBL" id="MCGT01000045">
    <property type="protein sequence ID" value="ORX44949.1"/>
    <property type="molecule type" value="Genomic_DNA"/>
</dbReference>
<keyword evidence="1" id="KW-0812">Transmembrane</keyword>
<keyword evidence="1" id="KW-1133">Transmembrane helix</keyword>
<sequence>MGNTEKVMFAASDTSSCKQLEEIGTAATSMVLTPTADIVHEWYPNQPYLYPLQHMDPHSRYEVRVSYPATTPTDIEVELVCARDSNLVYGVLFKQTYAGVTNRVGMENPNVPVHIVMEPLILGIVHTGIRNVALMIVFALGLGTCVIYPYVSSLLQIDKKQD</sequence>
<dbReference type="Proteomes" id="UP000242146">
    <property type="component" value="Unassembled WGS sequence"/>
</dbReference>
<proteinExistence type="predicted"/>
<protein>
    <submittedName>
        <fullName evidence="2">Uncharacterized protein</fullName>
    </submittedName>
</protein>
<evidence type="ECO:0000313" key="2">
    <source>
        <dbReference type="EMBL" id="ORX44949.1"/>
    </source>
</evidence>
<keyword evidence="3" id="KW-1185">Reference proteome</keyword>
<gene>
    <name evidence="2" type="ORF">DM01DRAFT_1349585</name>
</gene>
<name>A0A1X2G4W8_9FUNG</name>
<dbReference type="OrthoDB" id="3360032at2759"/>
<evidence type="ECO:0000313" key="3">
    <source>
        <dbReference type="Proteomes" id="UP000242146"/>
    </source>
</evidence>
<reference evidence="2 3" key="1">
    <citation type="submission" date="2016-07" db="EMBL/GenBank/DDBJ databases">
        <title>Pervasive Adenine N6-methylation of Active Genes in Fungi.</title>
        <authorList>
            <consortium name="DOE Joint Genome Institute"/>
            <person name="Mondo S.J."/>
            <person name="Dannebaum R.O."/>
            <person name="Kuo R.C."/>
            <person name="Labutti K."/>
            <person name="Haridas S."/>
            <person name="Kuo A."/>
            <person name="Salamov A."/>
            <person name="Ahrendt S.R."/>
            <person name="Lipzen A."/>
            <person name="Sullivan W."/>
            <person name="Andreopoulos W.B."/>
            <person name="Clum A."/>
            <person name="Lindquist E."/>
            <person name="Daum C."/>
            <person name="Ramamoorthy G.K."/>
            <person name="Gryganskyi A."/>
            <person name="Culley D."/>
            <person name="Magnuson J.K."/>
            <person name="James T.Y."/>
            <person name="O'Malley M.A."/>
            <person name="Stajich J.E."/>
            <person name="Spatafora J.W."/>
            <person name="Visel A."/>
            <person name="Grigoriev I.V."/>
        </authorList>
    </citation>
    <scope>NUCLEOTIDE SEQUENCE [LARGE SCALE GENOMIC DNA]</scope>
    <source>
        <strain evidence="2 3">NRRL 3301</strain>
    </source>
</reference>
<evidence type="ECO:0000256" key="1">
    <source>
        <dbReference type="SAM" id="Phobius"/>
    </source>
</evidence>
<dbReference type="AlphaFoldDB" id="A0A1X2G4W8"/>
<organism evidence="2 3">
    <name type="scientific">Hesseltinella vesiculosa</name>
    <dbReference type="NCBI Taxonomy" id="101127"/>
    <lineage>
        <taxon>Eukaryota</taxon>
        <taxon>Fungi</taxon>
        <taxon>Fungi incertae sedis</taxon>
        <taxon>Mucoromycota</taxon>
        <taxon>Mucoromycotina</taxon>
        <taxon>Mucoromycetes</taxon>
        <taxon>Mucorales</taxon>
        <taxon>Cunninghamellaceae</taxon>
        <taxon>Hesseltinella</taxon>
    </lineage>
</organism>
<accession>A0A1X2G4W8</accession>
<keyword evidence="1" id="KW-0472">Membrane</keyword>
<comment type="caution">
    <text evidence="2">The sequence shown here is derived from an EMBL/GenBank/DDBJ whole genome shotgun (WGS) entry which is preliminary data.</text>
</comment>